<evidence type="ECO:0000256" key="1">
    <source>
        <dbReference type="ARBA" id="ARBA00004123"/>
    </source>
</evidence>
<organism evidence="22 23">
    <name type="scientific">Tupaia chinensis</name>
    <name type="common">Chinese tree shrew</name>
    <name type="synonym">Tupaia belangeri chinensis</name>
    <dbReference type="NCBI Taxonomy" id="246437"/>
    <lineage>
        <taxon>Eukaryota</taxon>
        <taxon>Metazoa</taxon>
        <taxon>Chordata</taxon>
        <taxon>Craniata</taxon>
        <taxon>Vertebrata</taxon>
        <taxon>Euteleostomi</taxon>
        <taxon>Mammalia</taxon>
        <taxon>Eutheria</taxon>
        <taxon>Euarchontoglires</taxon>
        <taxon>Scandentia</taxon>
        <taxon>Tupaiidae</taxon>
        <taxon>Tupaia</taxon>
    </lineage>
</organism>
<feature type="region of interest" description="Disordered" evidence="18">
    <location>
        <begin position="999"/>
        <end position="1034"/>
    </location>
</feature>
<evidence type="ECO:0000256" key="7">
    <source>
        <dbReference type="ARBA" id="ARBA00022499"/>
    </source>
</evidence>
<dbReference type="SUPFAM" id="SSF52113">
    <property type="entry name" value="BRCT domain"/>
    <property type="match status" value="1"/>
</dbReference>
<dbReference type="SMART" id="SM00240">
    <property type="entry name" value="FHA"/>
    <property type="match status" value="1"/>
</dbReference>
<keyword evidence="23" id="KW-1185">Reference proteome</keyword>
<feature type="compositionally biased region" description="Basic and acidic residues" evidence="18">
    <location>
        <begin position="837"/>
        <end position="846"/>
    </location>
</feature>
<feature type="domain" description="FHA" evidence="20">
    <location>
        <begin position="623"/>
        <end position="669"/>
    </location>
</feature>
<dbReference type="eggNOG" id="KOG2043">
    <property type="taxonomic scope" value="Eukaryota"/>
</dbReference>
<dbReference type="Gene3D" id="3.40.50.10190">
    <property type="entry name" value="BRCT domain"/>
    <property type="match status" value="2"/>
</dbReference>
<sequence>MCHSRSSLPTMTVLRAPSPAPSASQGPRRGSGPEIFTFDPLPEPAGAPTARPSSFRGPRKRSRRVLYPRVVRRQLPAEERNPAKRLLFLLLAVIFCQILMAEDGVPAPLAPEDAPGAAAPPPAAAPPRIRNNRETPEYLVRERVSLFIELRGIAEAAACPPAVEGFCRSPPVMVAGGRVFVLPCIQKIQRISLNTLTLNVKSEKVYTRHGVPISVTGIAQVKIQGQNKEMLAAACQMFLGKTEAEIAHIALETLEGHQRAIMAHMTVEEIYKDRQKFSEQVFKVASSDLVNMGISVVSYTLKDIHDDQDYLHSLGKARTAQVQKDARIGEAEAKRDAGIREAKAKQEKVSAQYLSEIEMAKAQRDYELKKAAYDIEVNTRRAQADLAYQLQVAKTKQQIEEQRVQVQVVERAQQVAVQEQEIARREKELEARVRKPAEAERYKLERLGEAEKSQLIMQAEADAESVRMRGEAEAFAIGARARAEAEQMAKKAEAFQLYQEAAQLDMLLEKLPQVAEEISGPLTSAKKITLVSSGSGTVGASKVTGEVLDILSRLPESVERLTGVSISQIMEDTQAIDWDVEEEEEADQSSDSIGCSLEPMGRLHIFSCPHGPEKDFLLYFGKNMVGRMPDCSVALPFPSISKQHAVIEIVGWDKPPVLQDCGSLNGTQILRPPKVLSPGVNYRLKDQDLIVFADVPCQYHRLAVPLSVVSRGPLTVEETPRVQEGAQPQRLLLAEDSEEEVDSLSERCAVKQSKTTSSRLSMVVPESDEEESSPARGGPRSPFAFNLNSDTDEDETQQPPAGEATSAVRRGTTADVHREADRVAAEIQLKEAQPSAKEQDSDTKAKRDARHGAVPVEAVVERSQPPGEDSDTDVEGGSRSPGRPAEVHVERAQPGGLIDSDTDVEEEGIPATPAVVPMKKRQIFHGVGTRNPGLAPLQERQAGDDPDVKEGRAPLVVPLERSHTSVVINSDTDDEEEVSAALTLACLRESRAVLWNRGTDVDENRAHSAVPLEQNQGTPGRESDTDVEEDGLPMQMREMVCRRHTDKDGACVAAHSEQRPPALGDSAVNREAGMSSAGSHLERSPASTAGDSHTAVGVEAPPGPGVTPLYKHQVSVEETDQTDVEVRCAPPELPVMPLERARPCPDGDCKTDVEEGTPLATSAAAGLREKLPEWAAAVLEQERALEVGAQGGSPVAQVERDLIPVSRESPTELVVDTSTPGGPAQPQREGAQTPTGREREPHVGGTKDSEDSRDDFEDLDLQATQCFVERENGSPEAAQSTEDEPTQAFLSTLPEEPGPSHCSVQTPGTLDEPWEVLATQPFSPRDSEGSETQPIAAYLEAHGSHPSSPTAAPSDQPAESPIHKESLELHGRGGQIAEKDRGTPETVEKVTPEKRLLERETKKLPPKGEREVKAEKGLSKRMQSRKRKRELATDTRRPEADEKVESSSHEKARESLKVETETKGIQEKEMETQTLAREVCERDVEKAVPKRERAPPGLDVTVPKVIPETGEGSQGQQRQASSPVPEPEVEAEDPQGTASGSQSGGRRGGPVRPRRQQRGRRNCKAPPATKASRLRPSPPTAQPVTTEARTSGDTEVRTHKSSVKNPKPAVPTVPELQPPTPTDQPGIPKPIPGETQRRVQRSSVKTPDLVESTASELQPSSSRDEPVTPEPTSQGRTQRPSAKTPDPVVLAAPELQPPTPTDQPVTTEPTPRAMRGRTRRSAVRTPEPVVPVVPELQPSTPTDCPVPEAVAQPAAVSTALVPATPESRSPTATDQPVPQTSRSRRQRAPGKPGSLTDPTARNSCSTHPQPEPRASRSQRRGAMRAAESRRPMAEPTFPQPLEVPTHTPQVQKVEAAGRVRVTPEPQPKATQHRKRSLATADSPPLQKRPQCEEVPQKTAGLEEEDAAERPGKEEGVVIPGPGKRKRDQAEQEPKSIPSRGLRRTKPDQEPTVPKVLFTGVLDTRGERAVLALGGSLAESVAEASHLVTDRIRRTVKFLCALGRGIPILSLDWLHQSRKAGCFLPPDEYVVTDPEQEKNFGFSLREALRRARERRLLEGYEIHVTPGVQPPPPQMREIICCCGGTVLPSMPRSYKVWLVCFASDEVADAHQGWLAALQDRSVLAPLAWDLGLLLLFVGQHSLMATETVKAWSSRYFGVLQRSLYVACTALALQLVMRCWEPVPRGPVLWEARAEPWATWVPLLCFVLHVISWLLIFSILLVFDYAELMGLKQVYYHVLGLGEPLALKSPRALRLFAHLRHPVCVELLVVLWVVPTLGTDRLLLALLLTLYLGLAHGLDQQDLRYLRAQLQRKLQLLSRPQDGEAPGAE</sequence>
<reference evidence="23" key="1">
    <citation type="submission" date="2012-07" db="EMBL/GenBank/DDBJ databases">
        <title>Genome of the Chinese tree shrew, a rising model animal genetically related to primates.</title>
        <authorList>
            <person name="Zhang G."/>
            <person name="Fan Y."/>
            <person name="Yao Y."/>
            <person name="Huang Z."/>
        </authorList>
    </citation>
    <scope>NUCLEOTIDE SEQUENCE [LARGE SCALE GENOMIC DNA]</scope>
</reference>
<evidence type="ECO:0000256" key="13">
    <source>
        <dbReference type="ARBA" id="ARBA00023136"/>
    </source>
</evidence>
<keyword evidence="12" id="KW-0007">Acetylation</keyword>
<dbReference type="CDD" id="cd17744">
    <property type="entry name" value="BRCT_MDC1_rpt1"/>
    <property type="match status" value="1"/>
</dbReference>
<dbReference type="InterPro" id="IPR000253">
    <property type="entry name" value="FHA_dom"/>
</dbReference>
<feature type="compositionally biased region" description="Basic and acidic residues" evidence="18">
    <location>
        <begin position="1478"/>
        <end position="1494"/>
    </location>
</feature>
<keyword evidence="16" id="KW-0131">Cell cycle</keyword>
<dbReference type="PANTHER" id="PTHR23196:SF34">
    <property type="entry name" value="MEDIATOR OF DNA DAMAGE CHECKPOINT PROTEIN 1"/>
    <property type="match status" value="1"/>
</dbReference>
<feature type="region of interest" description="Disordered" evidence="18">
    <location>
        <begin position="111"/>
        <end position="131"/>
    </location>
</feature>
<evidence type="ECO:0000256" key="8">
    <source>
        <dbReference type="ARBA" id="ARBA00022553"/>
    </source>
</evidence>
<keyword evidence="13 19" id="KW-0472">Membrane</keyword>
<proteinExistence type="inferred from homology"/>
<dbReference type="PRINTS" id="PR02100">
    <property type="entry name" value="GENEIEX1"/>
</dbReference>
<feature type="compositionally biased region" description="Basic residues" evidence="18">
    <location>
        <begin position="1552"/>
        <end position="1563"/>
    </location>
</feature>
<feature type="compositionally biased region" description="Acidic residues" evidence="18">
    <location>
        <begin position="1251"/>
        <end position="1260"/>
    </location>
</feature>
<evidence type="ECO:0000259" key="20">
    <source>
        <dbReference type="PROSITE" id="PS50006"/>
    </source>
</evidence>
<keyword evidence="6" id="KW-0158">Chromosome</keyword>
<dbReference type="SUPFAM" id="SSF117892">
    <property type="entry name" value="Band 7/SPFH domain"/>
    <property type="match status" value="1"/>
</dbReference>
<dbReference type="Pfam" id="PF00498">
    <property type="entry name" value="FHA"/>
    <property type="match status" value="1"/>
</dbReference>
<evidence type="ECO:0000313" key="23">
    <source>
        <dbReference type="Proteomes" id="UP000011518"/>
    </source>
</evidence>
<feature type="compositionally biased region" description="Low complexity" evidence="18">
    <location>
        <begin position="1726"/>
        <end position="1735"/>
    </location>
</feature>
<name>L9KYH7_TUPCH</name>
<dbReference type="Pfam" id="PF16589">
    <property type="entry name" value="BRCT_2"/>
    <property type="match status" value="1"/>
</dbReference>
<dbReference type="InterPro" id="IPR001107">
    <property type="entry name" value="Band_7"/>
</dbReference>
<comment type="similarity">
    <text evidence="4">Belongs to the band 7/mec-2 family. Flotillin subfamily.</text>
</comment>
<evidence type="ECO:0000256" key="14">
    <source>
        <dbReference type="ARBA" id="ARBA00023204"/>
    </source>
</evidence>
<feature type="compositionally biased region" description="Low complexity" evidence="18">
    <location>
        <begin position="1745"/>
        <end position="1756"/>
    </location>
</feature>
<dbReference type="GO" id="GO:0005634">
    <property type="term" value="C:nucleus"/>
    <property type="evidence" value="ECO:0007669"/>
    <property type="project" value="UniProtKB-SubCell"/>
</dbReference>
<evidence type="ECO:0000256" key="4">
    <source>
        <dbReference type="ARBA" id="ARBA00007161"/>
    </source>
</evidence>
<dbReference type="GO" id="GO:0043066">
    <property type="term" value="P:negative regulation of apoptotic process"/>
    <property type="evidence" value="ECO:0007669"/>
    <property type="project" value="InterPro"/>
</dbReference>
<evidence type="ECO:0000256" key="15">
    <source>
        <dbReference type="ARBA" id="ARBA00023242"/>
    </source>
</evidence>
<dbReference type="GO" id="GO:0006281">
    <property type="term" value="P:DNA repair"/>
    <property type="evidence" value="ECO:0007669"/>
    <property type="project" value="UniProtKB-KW"/>
</dbReference>
<keyword evidence="15" id="KW-0539">Nucleus</keyword>
<dbReference type="GO" id="GO:0016600">
    <property type="term" value="C:flotillin complex"/>
    <property type="evidence" value="ECO:0007669"/>
    <property type="project" value="UniProtKB-ARBA"/>
</dbReference>
<feature type="domain" description="BRCT" evidence="21">
    <location>
        <begin position="1966"/>
        <end position="2030"/>
    </location>
</feature>
<feature type="compositionally biased region" description="Low complexity" evidence="18">
    <location>
        <begin position="1702"/>
        <end position="1711"/>
    </location>
</feature>
<dbReference type="InterPro" id="IPR036420">
    <property type="entry name" value="BRCT_dom_sf"/>
</dbReference>
<feature type="compositionally biased region" description="Pro residues" evidence="18">
    <location>
        <begin position="1608"/>
        <end position="1631"/>
    </location>
</feature>
<dbReference type="Gene3D" id="3.30.479.30">
    <property type="entry name" value="Band 7 domain"/>
    <property type="match status" value="1"/>
</dbReference>
<dbReference type="InterPro" id="IPR001357">
    <property type="entry name" value="BRCT_dom"/>
</dbReference>
<gene>
    <name evidence="22" type="ORF">TREES_T100003962</name>
</gene>
<feature type="transmembrane region" description="Helical" evidence="19">
    <location>
        <begin position="2195"/>
        <end position="2221"/>
    </location>
</feature>
<feature type="region of interest" description="Disordered" evidence="18">
    <location>
        <begin position="1"/>
        <end position="61"/>
    </location>
</feature>
<dbReference type="PROSITE" id="PS50006">
    <property type="entry name" value="FHA_DOMAIN"/>
    <property type="match status" value="1"/>
</dbReference>
<dbReference type="CDD" id="cd22665">
    <property type="entry name" value="FHA_MDC1"/>
    <property type="match status" value="1"/>
</dbReference>
<evidence type="ECO:0000256" key="5">
    <source>
        <dbReference type="ARBA" id="ARBA00015014"/>
    </source>
</evidence>
<dbReference type="GO" id="GO:0005694">
    <property type="term" value="C:chromosome"/>
    <property type="evidence" value="ECO:0007669"/>
    <property type="project" value="UniProtKB-SubCell"/>
</dbReference>
<comment type="subunit">
    <text evidence="17">Heterooligomeric complex of flotillin-1 and flotillin-2 and caveolin-1 and caveolin-2. Interacts with ECPAS.</text>
</comment>
<keyword evidence="19" id="KW-0812">Transmembrane</keyword>
<evidence type="ECO:0000259" key="21">
    <source>
        <dbReference type="PROSITE" id="PS50172"/>
    </source>
</evidence>
<dbReference type="PROSITE" id="PS50172">
    <property type="entry name" value="BRCT"/>
    <property type="match status" value="1"/>
</dbReference>
<feature type="compositionally biased region" description="Polar residues" evidence="18">
    <location>
        <begin position="1796"/>
        <end position="1808"/>
    </location>
</feature>
<evidence type="ECO:0000256" key="2">
    <source>
        <dbReference type="ARBA" id="ARBA00004286"/>
    </source>
</evidence>
<evidence type="ECO:0000256" key="18">
    <source>
        <dbReference type="SAM" id="MobiDB-lite"/>
    </source>
</evidence>
<dbReference type="InterPro" id="IPR008984">
    <property type="entry name" value="SMAD_FHA_dom_sf"/>
</dbReference>
<keyword evidence="11" id="KW-0832">Ubl conjugation</keyword>
<feature type="compositionally biased region" description="Basic and acidic residues" evidence="18">
    <location>
        <begin position="1236"/>
        <end position="1250"/>
    </location>
</feature>
<dbReference type="Gene3D" id="2.60.200.20">
    <property type="match status" value="1"/>
</dbReference>
<dbReference type="Pfam" id="PF16770">
    <property type="entry name" value="RTT107_BRCT_5"/>
    <property type="match status" value="1"/>
</dbReference>
<reference evidence="23" key="2">
    <citation type="journal article" date="2013" name="Nat. Commun.">
        <title>Genome of the Chinese tree shrew.</title>
        <authorList>
            <person name="Fan Y."/>
            <person name="Huang Z.Y."/>
            <person name="Cao C.C."/>
            <person name="Chen C.S."/>
            <person name="Chen Y.X."/>
            <person name="Fan D.D."/>
            <person name="He J."/>
            <person name="Hou H.L."/>
            <person name="Hu L."/>
            <person name="Hu X.T."/>
            <person name="Jiang X.T."/>
            <person name="Lai R."/>
            <person name="Lang Y.S."/>
            <person name="Liang B."/>
            <person name="Liao S.G."/>
            <person name="Mu D."/>
            <person name="Ma Y.Y."/>
            <person name="Niu Y.Y."/>
            <person name="Sun X.Q."/>
            <person name="Xia J.Q."/>
            <person name="Xiao J."/>
            <person name="Xiong Z.Q."/>
            <person name="Xu L."/>
            <person name="Yang L."/>
            <person name="Zhang Y."/>
            <person name="Zhao W."/>
            <person name="Zhao X.D."/>
            <person name="Zheng Y.T."/>
            <person name="Zhou J.M."/>
            <person name="Zhu Y.B."/>
            <person name="Zhang G.J."/>
            <person name="Wang J."/>
            <person name="Yao Y.G."/>
        </authorList>
    </citation>
    <scope>NUCLEOTIDE SEQUENCE [LARGE SCALE GENOMIC DNA]</scope>
</reference>
<dbReference type="EMBL" id="KB320598">
    <property type="protein sequence ID" value="ELW67856.1"/>
    <property type="molecule type" value="Genomic_DNA"/>
</dbReference>
<keyword evidence="8" id="KW-0597">Phosphoprotein</keyword>
<keyword evidence="14" id="KW-0234">DNA repair</keyword>
<evidence type="ECO:0000256" key="3">
    <source>
        <dbReference type="ARBA" id="ARBA00004370"/>
    </source>
</evidence>
<dbReference type="InParanoid" id="L9KYH7"/>
<dbReference type="PANTHER" id="PTHR23196">
    <property type="entry name" value="PAX TRANSCRIPTION ACTIVATION DOMAIN INTERACTING PROTEIN"/>
    <property type="match status" value="1"/>
</dbReference>
<keyword evidence="19" id="KW-1133">Transmembrane helix</keyword>
<feature type="compositionally biased region" description="Basic and acidic residues" evidence="18">
    <location>
        <begin position="815"/>
        <end position="824"/>
    </location>
</feature>
<dbReference type="InterPro" id="IPR036013">
    <property type="entry name" value="Band_7/SPFH_dom_sf"/>
</dbReference>
<feature type="compositionally biased region" description="Polar residues" evidence="18">
    <location>
        <begin position="1"/>
        <end position="10"/>
    </location>
</feature>
<evidence type="ECO:0000256" key="17">
    <source>
        <dbReference type="ARBA" id="ARBA00025835"/>
    </source>
</evidence>
<feature type="compositionally biased region" description="Polar residues" evidence="18">
    <location>
        <begin position="1670"/>
        <end position="1681"/>
    </location>
</feature>
<protein>
    <recommendedName>
        <fullName evidence="5">Mediator of DNA damage checkpoint protein 1</fullName>
    </recommendedName>
</protein>
<feature type="region of interest" description="Disordered" evidence="18">
    <location>
        <begin position="1130"/>
        <end position="1153"/>
    </location>
</feature>
<dbReference type="Pfam" id="PF01145">
    <property type="entry name" value="Band_7"/>
    <property type="match status" value="1"/>
</dbReference>
<evidence type="ECO:0000256" key="12">
    <source>
        <dbReference type="ARBA" id="ARBA00022990"/>
    </source>
</evidence>
<feature type="compositionally biased region" description="Basic and acidic residues" evidence="18">
    <location>
        <begin position="1430"/>
        <end position="1471"/>
    </location>
</feature>
<dbReference type="FunCoup" id="L9KYH7">
    <property type="interactions" value="1689"/>
</dbReference>
<evidence type="ECO:0000256" key="6">
    <source>
        <dbReference type="ARBA" id="ARBA00022454"/>
    </source>
</evidence>
<dbReference type="CDD" id="cd03399">
    <property type="entry name" value="SPFH_flotillin"/>
    <property type="match status" value="1"/>
</dbReference>
<evidence type="ECO:0000256" key="16">
    <source>
        <dbReference type="ARBA" id="ARBA00023306"/>
    </source>
</evidence>
<dbReference type="SMART" id="SM00244">
    <property type="entry name" value="PHB"/>
    <property type="match status" value="1"/>
</dbReference>
<feature type="region of interest" description="Disordered" evidence="18">
    <location>
        <begin position="1186"/>
        <end position="1953"/>
    </location>
</feature>
<feature type="region of interest" description="Disordered" evidence="18">
    <location>
        <begin position="1049"/>
        <end position="1109"/>
    </location>
</feature>
<feature type="region of interest" description="Disordered" evidence="18">
    <location>
        <begin position="743"/>
        <end position="954"/>
    </location>
</feature>
<accession>L9KYH7</accession>
<evidence type="ECO:0000256" key="11">
    <source>
        <dbReference type="ARBA" id="ARBA00022843"/>
    </source>
</evidence>
<dbReference type="InterPro" id="IPR024829">
    <property type="entry name" value="IEX-1"/>
</dbReference>
<dbReference type="InterPro" id="IPR051579">
    <property type="entry name" value="DDR_Transcriptional_Reg"/>
</dbReference>
<evidence type="ECO:0000256" key="19">
    <source>
        <dbReference type="SAM" id="Phobius"/>
    </source>
</evidence>
<keyword evidence="7" id="KW-1017">Isopeptide bond</keyword>
<keyword evidence="9" id="KW-0677">Repeat</keyword>
<dbReference type="FunFam" id="3.30.479.30:FF:000003">
    <property type="entry name" value="Flotillin 2"/>
    <property type="match status" value="1"/>
</dbReference>
<feature type="compositionally biased region" description="Basic and acidic residues" evidence="18">
    <location>
        <begin position="1139"/>
        <end position="1153"/>
    </location>
</feature>
<feature type="compositionally biased region" description="Polar residues" evidence="18">
    <location>
        <begin position="1652"/>
        <end position="1661"/>
    </location>
</feature>
<evidence type="ECO:0000313" key="22">
    <source>
        <dbReference type="EMBL" id="ELW67856.1"/>
    </source>
</evidence>
<feature type="compositionally biased region" description="Basic and acidic residues" evidence="18">
    <location>
        <begin position="1361"/>
        <end position="1418"/>
    </location>
</feature>
<dbReference type="Proteomes" id="UP000011518">
    <property type="component" value="Unassembled WGS sequence"/>
</dbReference>
<evidence type="ECO:0000256" key="9">
    <source>
        <dbReference type="ARBA" id="ARBA00022737"/>
    </source>
</evidence>
<dbReference type="SUPFAM" id="SSF49879">
    <property type="entry name" value="SMAD/FHA domain"/>
    <property type="match status" value="1"/>
</dbReference>
<keyword evidence="10" id="KW-0227">DNA damage</keyword>
<comment type="subcellular location">
    <subcellularLocation>
        <location evidence="2">Chromosome</location>
    </subcellularLocation>
    <subcellularLocation>
        <location evidence="3">Membrane</location>
    </subcellularLocation>
    <subcellularLocation>
        <location evidence="1">Nucleus</location>
    </subcellularLocation>
</comment>
<evidence type="ECO:0000256" key="10">
    <source>
        <dbReference type="ARBA" id="ARBA00022763"/>
    </source>
</evidence>
<feature type="compositionally biased region" description="Basic and acidic residues" evidence="18">
    <location>
        <begin position="941"/>
        <end position="952"/>
    </location>
</feature>
<dbReference type="STRING" id="246437.L9KYH7"/>
<feature type="compositionally biased region" description="Polar residues" evidence="18">
    <location>
        <begin position="1766"/>
        <end position="1781"/>
    </location>
</feature>